<dbReference type="RefSeq" id="WP_198122772.1">
    <property type="nucleotide sequence ID" value="NZ_JAECZC010000001.1"/>
</dbReference>
<protein>
    <submittedName>
        <fullName evidence="2">Uncharacterized protein</fullName>
    </submittedName>
</protein>
<comment type="caution">
    <text evidence="2">The sequence shown here is derived from an EMBL/GenBank/DDBJ whole genome shotgun (WGS) entry which is preliminary data.</text>
</comment>
<organism evidence="2 3">
    <name type="scientific">Amazonocrinis nigriterrae CENA67</name>
    <dbReference type="NCBI Taxonomy" id="2794033"/>
    <lineage>
        <taxon>Bacteria</taxon>
        <taxon>Bacillati</taxon>
        <taxon>Cyanobacteriota</taxon>
        <taxon>Cyanophyceae</taxon>
        <taxon>Nostocales</taxon>
        <taxon>Nostocaceae</taxon>
        <taxon>Amazonocrinis</taxon>
        <taxon>Amazonocrinis nigriterrae</taxon>
    </lineage>
</organism>
<dbReference type="EMBL" id="JAECZC010000001">
    <property type="protein sequence ID" value="MBH8560713.1"/>
    <property type="molecule type" value="Genomic_DNA"/>
</dbReference>
<accession>A0A8J7HJR9</accession>
<proteinExistence type="predicted"/>
<sequence length="69" mass="8156">MTDANQTNPVENQLFSDREYSGNNEVINTLLESPNYRFNDIFSVSTRFPNQQVNERYSQLEQEYTDTEI</sequence>
<evidence type="ECO:0000256" key="1">
    <source>
        <dbReference type="SAM" id="MobiDB-lite"/>
    </source>
</evidence>
<reference evidence="2 3" key="1">
    <citation type="journal article" date="2021" name="Int. J. Syst. Evol. Microbiol.">
        <title>Amazonocrinis nigriterrae gen. nov., sp. nov., Atlanticothrix silvestris gen. nov., sp. nov. and Dendronalium phyllosphericum gen. nov., sp. nov., nostocacean cyanobacteria from Brazilian environments.</title>
        <authorList>
            <person name="Alvarenga D.O."/>
            <person name="Andreote A.P.D."/>
            <person name="Branco L.H.Z."/>
            <person name="Delbaje E."/>
            <person name="Cruz R.B."/>
            <person name="Varani A.M."/>
            <person name="Fiore M.F."/>
        </authorList>
    </citation>
    <scope>NUCLEOTIDE SEQUENCE [LARGE SCALE GENOMIC DNA]</scope>
    <source>
        <strain evidence="2 3">CENA67</strain>
    </source>
</reference>
<gene>
    <name evidence="2" type="ORF">I8748_00560</name>
</gene>
<name>A0A8J7HJR9_9NOST</name>
<keyword evidence="3" id="KW-1185">Reference proteome</keyword>
<evidence type="ECO:0000313" key="2">
    <source>
        <dbReference type="EMBL" id="MBH8560713.1"/>
    </source>
</evidence>
<dbReference type="AlphaFoldDB" id="A0A8J7HJR9"/>
<dbReference type="Proteomes" id="UP000632766">
    <property type="component" value="Unassembled WGS sequence"/>
</dbReference>
<feature type="region of interest" description="Disordered" evidence="1">
    <location>
        <begin position="1"/>
        <end position="22"/>
    </location>
</feature>
<evidence type="ECO:0000313" key="3">
    <source>
        <dbReference type="Proteomes" id="UP000632766"/>
    </source>
</evidence>